<protein>
    <submittedName>
        <fullName evidence="1">Uncharacterized protein</fullName>
    </submittedName>
</protein>
<reference evidence="1 2" key="1">
    <citation type="submission" date="2020-08" db="EMBL/GenBank/DDBJ databases">
        <authorList>
            <person name="Liu C."/>
            <person name="Sun Q."/>
        </authorList>
    </citation>
    <scope>NUCLEOTIDE SEQUENCE [LARGE SCALE GENOMIC DNA]</scope>
    <source>
        <strain evidence="1 2">NSJ-18</strain>
    </source>
</reference>
<dbReference type="RefSeq" id="WP_153925633.1">
    <property type="nucleotide sequence ID" value="NZ_JACRWE010000001.1"/>
</dbReference>
<comment type="caution">
    <text evidence="1">The sequence shown here is derived from an EMBL/GenBank/DDBJ whole genome shotgun (WGS) entry which is preliminary data.</text>
</comment>
<proteinExistence type="predicted"/>
<dbReference type="Proteomes" id="UP000609849">
    <property type="component" value="Unassembled WGS sequence"/>
</dbReference>
<keyword evidence="2" id="KW-1185">Reference proteome</keyword>
<evidence type="ECO:0000313" key="1">
    <source>
        <dbReference type="EMBL" id="MBC5995641.1"/>
    </source>
</evidence>
<dbReference type="EMBL" id="JACRWE010000001">
    <property type="protein sequence ID" value="MBC5995641.1"/>
    <property type="molecule type" value="Genomic_DNA"/>
</dbReference>
<accession>A0ABR7JL36</accession>
<sequence>MKNLIILLLMSFFIAIGIQLPNKYNFDKYVSMAYDNIVNYNNDNYTLIVKILKDANKDTLIPYANLINLKTIKCIPNNTSNKIAYILSLPQQFSFIAIYDIIDSSNYNFQGIIDNLSNIKNFYFYKDFIVVEQSDSNPSTNFTQREFLEIFFNKNNTYIPVFNKNIYMEKITKDRVSNNNEVTKEIEISSIDYLEGDLPRVLCINTITSYKGIYVNLTNSYEFIEDKKTTQKEIYEWHPDIECFSIKKNSK</sequence>
<organism evidence="1 2">
    <name type="scientific">Romboutsia faecis</name>
    <dbReference type="NCBI Taxonomy" id="2764597"/>
    <lineage>
        <taxon>Bacteria</taxon>
        <taxon>Bacillati</taxon>
        <taxon>Bacillota</taxon>
        <taxon>Clostridia</taxon>
        <taxon>Peptostreptococcales</taxon>
        <taxon>Peptostreptococcaceae</taxon>
        <taxon>Romboutsia</taxon>
    </lineage>
</organism>
<name>A0ABR7JL36_9FIRM</name>
<gene>
    <name evidence="1" type="ORF">H8923_02600</name>
</gene>
<evidence type="ECO:0000313" key="2">
    <source>
        <dbReference type="Proteomes" id="UP000609849"/>
    </source>
</evidence>